<evidence type="ECO:0000313" key="1">
    <source>
        <dbReference type="EMBL" id="RNB90190.1"/>
    </source>
</evidence>
<dbReference type="RefSeq" id="WP_122922056.1">
    <property type="nucleotide sequence ID" value="NZ_RHHU01000002.1"/>
</dbReference>
<sequence>MNAPLLDFPEHIEKTELIRQQQLLPLAFDSDERTDKLAWTVRDVIEELELLIDMRATMVTGEFQEGVRDQARRLFK</sequence>
<dbReference type="EMBL" id="RHHU01000002">
    <property type="protein sequence ID" value="RNB90190.1"/>
    <property type="molecule type" value="Genomic_DNA"/>
</dbReference>
<protein>
    <submittedName>
        <fullName evidence="1">Uncharacterized protein</fullName>
    </submittedName>
</protein>
<accession>A0A3M8DPY5</accession>
<proteinExistence type="predicted"/>
<keyword evidence="2" id="KW-1185">Reference proteome</keyword>
<name>A0A3M8DPY5_9BACL</name>
<dbReference type="Proteomes" id="UP000269573">
    <property type="component" value="Unassembled WGS sequence"/>
</dbReference>
<dbReference type="AlphaFoldDB" id="A0A3M8DPY5"/>
<evidence type="ECO:0000313" key="2">
    <source>
        <dbReference type="Proteomes" id="UP000269573"/>
    </source>
</evidence>
<comment type="caution">
    <text evidence="1">The sequence shown here is derived from an EMBL/GenBank/DDBJ whole genome shotgun (WGS) entry which is preliminary data.</text>
</comment>
<organism evidence="1 2">
    <name type="scientific">Brevibacillus nitrificans</name>
    <dbReference type="NCBI Taxonomy" id="651560"/>
    <lineage>
        <taxon>Bacteria</taxon>
        <taxon>Bacillati</taxon>
        <taxon>Bacillota</taxon>
        <taxon>Bacilli</taxon>
        <taxon>Bacillales</taxon>
        <taxon>Paenibacillaceae</taxon>
        <taxon>Brevibacillus</taxon>
    </lineage>
</organism>
<gene>
    <name evidence="1" type="ORF">EDM59_01735</name>
</gene>
<reference evidence="1 2" key="1">
    <citation type="submission" date="2018-10" db="EMBL/GenBank/DDBJ databases">
        <title>Phylogenomics of Brevibacillus.</title>
        <authorList>
            <person name="Dunlap C."/>
        </authorList>
    </citation>
    <scope>NUCLEOTIDE SEQUENCE [LARGE SCALE GENOMIC DNA]</scope>
    <source>
        <strain evidence="1 2">JCM 15774</strain>
    </source>
</reference>